<evidence type="ECO:0000313" key="1">
    <source>
        <dbReference type="EMBL" id="SMP31034.1"/>
    </source>
</evidence>
<name>A0ABY1PCT4_9RHOB</name>
<evidence type="ECO:0000313" key="2">
    <source>
        <dbReference type="Proteomes" id="UP001157961"/>
    </source>
</evidence>
<comment type="caution">
    <text evidence="1">The sequence shown here is derived from an EMBL/GenBank/DDBJ whole genome shotgun (WGS) entry which is preliminary data.</text>
</comment>
<dbReference type="RefSeq" id="WP_283427289.1">
    <property type="nucleotide sequence ID" value="NZ_FXTY01000007.1"/>
</dbReference>
<accession>A0ABY1PCT4</accession>
<keyword evidence="2" id="KW-1185">Reference proteome</keyword>
<sequence>MITPRKDIPSAPPSEEAETREALQRLAAPLHKPYGTWRNFDTPTAALRAVITEIGDVVLARTIEIMSDGAHQTFGLTISNRHLVMLSGLPVNPETADATTIVKHIGVALAGTQRVKFDIVSRTPVLPSSARSWSCKALMEALGTDDKFATHAVIGAPVLKAVKAKAIAWLQPTSEKETGSGEALAALRRVAASHAQLAEDQAQIRRKTPQMSLISLSPALLCVEITLTDDTLIGLCDANDQTDLIDVWRQYVAATQSD</sequence>
<reference evidence="1 2" key="1">
    <citation type="submission" date="2017-05" db="EMBL/GenBank/DDBJ databases">
        <authorList>
            <person name="Varghese N."/>
            <person name="Submissions S."/>
        </authorList>
    </citation>
    <scope>NUCLEOTIDE SEQUENCE [LARGE SCALE GENOMIC DNA]</scope>
    <source>
        <strain evidence="1 2">DSM 29734</strain>
    </source>
</reference>
<protein>
    <submittedName>
        <fullName evidence="1">Uncharacterized protein</fullName>
    </submittedName>
</protein>
<dbReference type="Proteomes" id="UP001157961">
    <property type="component" value="Unassembled WGS sequence"/>
</dbReference>
<organism evidence="1 2">
    <name type="scientific">Shimia sagamensis</name>
    <dbReference type="NCBI Taxonomy" id="1566352"/>
    <lineage>
        <taxon>Bacteria</taxon>
        <taxon>Pseudomonadati</taxon>
        <taxon>Pseudomonadota</taxon>
        <taxon>Alphaproteobacteria</taxon>
        <taxon>Rhodobacterales</taxon>
        <taxon>Roseobacteraceae</taxon>
    </lineage>
</organism>
<dbReference type="EMBL" id="FXTY01000007">
    <property type="protein sequence ID" value="SMP31034.1"/>
    <property type="molecule type" value="Genomic_DNA"/>
</dbReference>
<gene>
    <name evidence="1" type="ORF">SAMN06265373_107190</name>
</gene>
<proteinExistence type="predicted"/>